<keyword evidence="3" id="KW-1185">Reference proteome</keyword>
<proteinExistence type="predicted"/>
<feature type="compositionally biased region" description="Basic and acidic residues" evidence="1">
    <location>
        <begin position="116"/>
        <end position="134"/>
    </location>
</feature>
<evidence type="ECO:0000313" key="3">
    <source>
        <dbReference type="Proteomes" id="UP000501690"/>
    </source>
</evidence>
<feature type="region of interest" description="Disordered" evidence="1">
    <location>
        <begin position="113"/>
        <end position="134"/>
    </location>
</feature>
<dbReference type="EMBL" id="CP039354">
    <property type="protein sequence ID" value="QCE11293.1"/>
    <property type="molecule type" value="Genomic_DNA"/>
</dbReference>
<reference evidence="2 3" key="1">
    <citation type="submission" date="2019-04" db="EMBL/GenBank/DDBJ databases">
        <title>An improved genome assembly and genetic linkage map for asparagus bean, Vigna unguiculata ssp. sesquipedialis.</title>
        <authorList>
            <person name="Xia Q."/>
            <person name="Zhang R."/>
            <person name="Dong Y."/>
        </authorList>
    </citation>
    <scope>NUCLEOTIDE SEQUENCE [LARGE SCALE GENOMIC DNA]</scope>
    <source>
        <tissue evidence="2">Leaf</tissue>
    </source>
</reference>
<name>A0A4D6NBT1_VIGUN</name>
<sequence length="192" mass="21548">MVARRTNTLRLWWQCTNPQRCNDGGGWSKKKKKPWQCGAATKRCPGTSEVCGMVGALRPRYARRWRRAALVVGEGRSSAVVVGRRRRSRDGAVQATKRWPGASKVRGTMGAVRDGGAGRRRTEGWPEKMKSQKNGDHCTMKELGFFNPTKGYCLSYSKPRHILHLLSRVGAEPGHILPLLPRLLQNRGIFLQ</sequence>
<evidence type="ECO:0000256" key="1">
    <source>
        <dbReference type="SAM" id="MobiDB-lite"/>
    </source>
</evidence>
<dbReference type="Proteomes" id="UP000501690">
    <property type="component" value="Linkage Group LG10"/>
</dbReference>
<protein>
    <submittedName>
        <fullName evidence="2">Uncharacterized protein</fullName>
    </submittedName>
</protein>
<gene>
    <name evidence="2" type="ORF">DEO72_LG10g2526</name>
</gene>
<dbReference type="AlphaFoldDB" id="A0A4D6NBT1"/>
<organism evidence="2 3">
    <name type="scientific">Vigna unguiculata</name>
    <name type="common">Cowpea</name>
    <dbReference type="NCBI Taxonomy" id="3917"/>
    <lineage>
        <taxon>Eukaryota</taxon>
        <taxon>Viridiplantae</taxon>
        <taxon>Streptophyta</taxon>
        <taxon>Embryophyta</taxon>
        <taxon>Tracheophyta</taxon>
        <taxon>Spermatophyta</taxon>
        <taxon>Magnoliopsida</taxon>
        <taxon>eudicotyledons</taxon>
        <taxon>Gunneridae</taxon>
        <taxon>Pentapetalae</taxon>
        <taxon>rosids</taxon>
        <taxon>fabids</taxon>
        <taxon>Fabales</taxon>
        <taxon>Fabaceae</taxon>
        <taxon>Papilionoideae</taxon>
        <taxon>50 kb inversion clade</taxon>
        <taxon>NPAAA clade</taxon>
        <taxon>indigoferoid/millettioid clade</taxon>
        <taxon>Phaseoleae</taxon>
        <taxon>Vigna</taxon>
    </lineage>
</organism>
<evidence type="ECO:0000313" key="2">
    <source>
        <dbReference type="EMBL" id="QCE11293.1"/>
    </source>
</evidence>
<accession>A0A4D6NBT1</accession>